<sequence>MSVLQSISEHFAENGLDLDPEEDLFSSGQVDSVSMMEAIAFIENKFQVTVPHDELIPDNFRSLQIIAGYIEGKLKHP</sequence>
<name>A0A6B2LYY7_9BACT</name>
<dbReference type="Pfam" id="PF00550">
    <property type="entry name" value="PP-binding"/>
    <property type="match status" value="1"/>
</dbReference>
<gene>
    <name evidence="2" type="ORF">G0Q06_04190</name>
</gene>
<evidence type="ECO:0000313" key="3">
    <source>
        <dbReference type="Proteomes" id="UP000478417"/>
    </source>
</evidence>
<keyword evidence="3" id="KW-1185">Reference proteome</keyword>
<organism evidence="2 3">
    <name type="scientific">Oceanipulchritudo coccoides</name>
    <dbReference type="NCBI Taxonomy" id="2706888"/>
    <lineage>
        <taxon>Bacteria</taxon>
        <taxon>Pseudomonadati</taxon>
        <taxon>Verrucomicrobiota</taxon>
        <taxon>Opitutia</taxon>
        <taxon>Puniceicoccales</taxon>
        <taxon>Oceanipulchritudinaceae</taxon>
        <taxon>Oceanipulchritudo</taxon>
    </lineage>
</organism>
<dbReference type="PROSITE" id="PS50075">
    <property type="entry name" value="CARRIER"/>
    <property type="match status" value="1"/>
</dbReference>
<dbReference type="SUPFAM" id="SSF47336">
    <property type="entry name" value="ACP-like"/>
    <property type="match status" value="1"/>
</dbReference>
<dbReference type="EMBL" id="JAAGNX010000001">
    <property type="protein sequence ID" value="NDV61643.1"/>
    <property type="molecule type" value="Genomic_DNA"/>
</dbReference>
<dbReference type="Proteomes" id="UP000478417">
    <property type="component" value="Unassembled WGS sequence"/>
</dbReference>
<protein>
    <submittedName>
        <fullName evidence="2">Acyl carrier protein</fullName>
    </submittedName>
</protein>
<dbReference type="RefSeq" id="WP_163962763.1">
    <property type="nucleotide sequence ID" value="NZ_JAAGNX010000001.1"/>
</dbReference>
<evidence type="ECO:0000259" key="1">
    <source>
        <dbReference type="PROSITE" id="PS50075"/>
    </source>
</evidence>
<evidence type="ECO:0000313" key="2">
    <source>
        <dbReference type="EMBL" id="NDV61643.1"/>
    </source>
</evidence>
<comment type="caution">
    <text evidence="2">The sequence shown here is derived from an EMBL/GenBank/DDBJ whole genome shotgun (WGS) entry which is preliminary data.</text>
</comment>
<feature type="domain" description="Carrier" evidence="1">
    <location>
        <begin position="1"/>
        <end position="74"/>
    </location>
</feature>
<dbReference type="InterPro" id="IPR009081">
    <property type="entry name" value="PP-bd_ACP"/>
</dbReference>
<accession>A0A6B2LYY7</accession>
<dbReference type="AlphaFoldDB" id="A0A6B2LYY7"/>
<proteinExistence type="predicted"/>
<dbReference type="InterPro" id="IPR036736">
    <property type="entry name" value="ACP-like_sf"/>
</dbReference>
<reference evidence="2 3" key="1">
    <citation type="submission" date="2020-02" db="EMBL/GenBank/DDBJ databases">
        <title>Albibacoteraceae fam. nov., the first described family within the subdivision 4 Verrucomicrobia.</title>
        <authorList>
            <person name="Xi F."/>
        </authorList>
    </citation>
    <scope>NUCLEOTIDE SEQUENCE [LARGE SCALE GENOMIC DNA]</scope>
    <source>
        <strain evidence="2 3">CK1056</strain>
    </source>
</reference>
<dbReference type="Gene3D" id="1.10.1200.10">
    <property type="entry name" value="ACP-like"/>
    <property type="match status" value="1"/>
</dbReference>